<comment type="caution">
    <text evidence="3">The sequence shown here is derived from an EMBL/GenBank/DDBJ whole genome shotgun (WGS) entry which is preliminary data.</text>
</comment>
<dbReference type="PANTHER" id="PTHR10907">
    <property type="entry name" value="REGUCALCIN"/>
    <property type="match status" value="1"/>
</dbReference>
<dbReference type="SUPFAM" id="SSF63829">
    <property type="entry name" value="Calcium-dependent phosphotriesterase"/>
    <property type="match status" value="1"/>
</dbReference>
<dbReference type="RefSeq" id="WP_311691416.1">
    <property type="nucleotide sequence ID" value="NZ_JAVRHL010000003.1"/>
</dbReference>
<dbReference type="InterPro" id="IPR013658">
    <property type="entry name" value="SGL"/>
</dbReference>
<dbReference type="GO" id="GO:0016787">
    <property type="term" value="F:hydrolase activity"/>
    <property type="evidence" value="ECO:0007669"/>
    <property type="project" value="UniProtKB-KW"/>
</dbReference>
<evidence type="ECO:0000313" key="3">
    <source>
        <dbReference type="EMBL" id="MDT0683142.1"/>
    </source>
</evidence>
<keyword evidence="3" id="KW-0378">Hydrolase</keyword>
<dbReference type="PRINTS" id="PR01790">
    <property type="entry name" value="SMP30FAMILY"/>
</dbReference>
<evidence type="ECO:0000259" key="2">
    <source>
        <dbReference type="Pfam" id="PF08450"/>
    </source>
</evidence>
<dbReference type="InterPro" id="IPR011042">
    <property type="entry name" value="6-blade_b-propeller_TolB-like"/>
</dbReference>
<organism evidence="3 4">
    <name type="scientific">Tropicimonas omnivorans</name>
    <dbReference type="NCBI Taxonomy" id="3075590"/>
    <lineage>
        <taxon>Bacteria</taxon>
        <taxon>Pseudomonadati</taxon>
        <taxon>Pseudomonadota</taxon>
        <taxon>Alphaproteobacteria</taxon>
        <taxon>Rhodobacterales</taxon>
        <taxon>Roseobacteraceae</taxon>
        <taxon>Tropicimonas</taxon>
    </lineage>
</organism>
<dbReference type="Pfam" id="PF08450">
    <property type="entry name" value="SGL"/>
    <property type="match status" value="1"/>
</dbReference>
<evidence type="ECO:0000256" key="1">
    <source>
        <dbReference type="ARBA" id="ARBA00008853"/>
    </source>
</evidence>
<dbReference type="EC" id="3.1.1.99" evidence="3"/>
<feature type="domain" description="SMP-30/Gluconolactonase/LRE-like region" evidence="2">
    <location>
        <begin position="15"/>
        <end position="259"/>
    </location>
</feature>
<name>A0ABU3DJ52_9RHOB</name>
<gene>
    <name evidence="3" type="ORF">RM543_10630</name>
</gene>
<sequence>MISDLEVFSHTPSRVGESPVWDADRMRLLWADIPTGQIRAKGVDGGEETVWQLPEPVGSFGLTSDGRLVVGLASGVALFDTATGRLDRLAEPEPEQAEHLPSNRLNDGKVGPDGAFWIGSMHKVGSGGAALWRVTADGRAEKKVSGLTTSNGLAFSADGRTMFHADSGQCWLDRWEFDPATGHIGKRTRIAEPDDSVGRSDGAAADVNGRYWSAGVRAGRLNLFEADGKLVGSADVPVRRPTMPCFGGHDMKTLFFTSIRRPGDAGPDCGKVFRCRTDVAGVPVSRFRV</sequence>
<dbReference type="EMBL" id="JAVRHL010000003">
    <property type="protein sequence ID" value="MDT0683142.1"/>
    <property type="molecule type" value="Genomic_DNA"/>
</dbReference>
<dbReference type="Proteomes" id="UP001265259">
    <property type="component" value="Unassembled WGS sequence"/>
</dbReference>
<protein>
    <submittedName>
        <fullName evidence="3">SMP-30/gluconolactonase/LRE family protein</fullName>
        <ecNumber evidence="3">3.1.1.99</ecNumber>
    </submittedName>
</protein>
<dbReference type="InterPro" id="IPR005511">
    <property type="entry name" value="SMP-30"/>
</dbReference>
<proteinExistence type="inferred from homology"/>
<dbReference type="Gene3D" id="2.120.10.30">
    <property type="entry name" value="TolB, C-terminal domain"/>
    <property type="match status" value="1"/>
</dbReference>
<comment type="similarity">
    <text evidence="1">Belongs to the SMP-30/CGR1 family.</text>
</comment>
<keyword evidence="4" id="KW-1185">Reference proteome</keyword>
<reference evidence="3 4" key="1">
    <citation type="submission" date="2023-09" db="EMBL/GenBank/DDBJ databases">
        <authorList>
            <person name="Rey-Velasco X."/>
        </authorList>
    </citation>
    <scope>NUCLEOTIDE SEQUENCE [LARGE SCALE GENOMIC DNA]</scope>
    <source>
        <strain evidence="3 4">F158</strain>
    </source>
</reference>
<evidence type="ECO:0000313" key="4">
    <source>
        <dbReference type="Proteomes" id="UP001265259"/>
    </source>
</evidence>
<dbReference type="PANTHER" id="PTHR10907:SF47">
    <property type="entry name" value="REGUCALCIN"/>
    <property type="match status" value="1"/>
</dbReference>
<accession>A0ABU3DJ52</accession>